<keyword evidence="2" id="KW-0479">Metal-binding</keyword>
<dbReference type="Pfam" id="PF01546">
    <property type="entry name" value="Peptidase_M20"/>
    <property type="match status" value="1"/>
</dbReference>
<dbReference type="KEGG" id="hdh:G5B40_19660"/>
<dbReference type="EMBL" id="CP049056">
    <property type="protein sequence ID" value="QIE57464.1"/>
    <property type="molecule type" value="Genomic_DNA"/>
</dbReference>
<gene>
    <name evidence="4" type="ORF">G5B40_19660</name>
</gene>
<proteinExistence type="predicted"/>
<dbReference type="GO" id="GO:0046872">
    <property type="term" value="F:metal ion binding"/>
    <property type="evidence" value="ECO:0007669"/>
    <property type="project" value="UniProtKB-KW"/>
</dbReference>
<dbReference type="RefSeq" id="WP_165102441.1">
    <property type="nucleotide sequence ID" value="NZ_CP049056.1"/>
</dbReference>
<dbReference type="Proteomes" id="UP000503336">
    <property type="component" value="Chromosome"/>
</dbReference>
<evidence type="ECO:0000256" key="2">
    <source>
        <dbReference type="ARBA" id="ARBA00022723"/>
    </source>
</evidence>
<dbReference type="InterPro" id="IPR002933">
    <property type="entry name" value="Peptidase_M20"/>
</dbReference>
<dbReference type="PANTHER" id="PTHR43270">
    <property type="entry name" value="BETA-ALA-HIS DIPEPTIDASE"/>
    <property type="match status" value="1"/>
</dbReference>
<protein>
    <submittedName>
        <fullName evidence="4">M20 family metallopeptidase</fullName>
    </submittedName>
</protein>
<organism evidence="4 5">
    <name type="scientific">Pikeienuella piscinae</name>
    <dbReference type="NCBI Taxonomy" id="2748098"/>
    <lineage>
        <taxon>Bacteria</taxon>
        <taxon>Pseudomonadati</taxon>
        <taxon>Pseudomonadota</taxon>
        <taxon>Alphaproteobacteria</taxon>
        <taxon>Rhodobacterales</taxon>
        <taxon>Paracoccaceae</taxon>
        <taxon>Pikeienuella</taxon>
    </lineage>
</organism>
<dbReference type="AlphaFoldDB" id="A0A7M3T633"/>
<dbReference type="InterPro" id="IPR051458">
    <property type="entry name" value="Cyt/Met_Dipeptidase"/>
</dbReference>
<evidence type="ECO:0000256" key="3">
    <source>
        <dbReference type="ARBA" id="ARBA00022801"/>
    </source>
</evidence>
<name>A0A7M3T633_9RHOB</name>
<dbReference type="SUPFAM" id="SSF53187">
    <property type="entry name" value="Zn-dependent exopeptidases"/>
    <property type="match status" value="1"/>
</dbReference>
<dbReference type="InterPro" id="IPR001261">
    <property type="entry name" value="ArgE/DapE_CS"/>
</dbReference>
<evidence type="ECO:0000313" key="5">
    <source>
        <dbReference type="Proteomes" id="UP000503336"/>
    </source>
</evidence>
<dbReference type="Gene3D" id="3.30.70.360">
    <property type="match status" value="1"/>
</dbReference>
<keyword evidence="1" id="KW-0645">Protease</keyword>
<dbReference type="GO" id="GO:0006508">
    <property type="term" value="P:proteolysis"/>
    <property type="evidence" value="ECO:0007669"/>
    <property type="project" value="UniProtKB-KW"/>
</dbReference>
<keyword evidence="3" id="KW-0378">Hydrolase</keyword>
<dbReference type="NCBIfam" id="NF005478">
    <property type="entry name" value="PRK07079.1"/>
    <property type="match status" value="1"/>
</dbReference>
<dbReference type="Gene3D" id="3.40.630.10">
    <property type="entry name" value="Zn peptidases"/>
    <property type="match status" value="1"/>
</dbReference>
<dbReference type="GO" id="GO:0008233">
    <property type="term" value="F:peptidase activity"/>
    <property type="evidence" value="ECO:0007669"/>
    <property type="project" value="UniProtKB-KW"/>
</dbReference>
<dbReference type="PROSITE" id="PS00759">
    <property type="entry name" value="ARGE_DAPE_CPG2_2"/>
    <property type="match status" value="1"/>
</dbReference>
<evidence type="ECO:0000256" key="1">
    <source>
        <dbReference type="ARBA" id="ARBA00022670"/>
    </source>
</evidence>
<keyword evidence="5" id="KW-1185">Reference proteome</keyword>
<accession>A0A7M3T633</accession>
<sequence length="465" mass="49648">MTRDAAISAAEARFDDGAFIGDLARLVAIPTESQRPESAPALARYLEVEMRPLLAAMGFECRILPNPAPGGGPFLVAERREGDELPTVLTYGHGDVILGMEDRWRDGLSPWRLQAEGERLYGRGAADNKGQHLLNLTALSAVLETRGRLGFNVRVVIETGEEAGSPGMHELFIAERAALAADVLIASDGPRLSADRPTLFMGARGAVTMDLTVDLREGAHHSGNWGGLIADPGLILAHALATITDARGAIQVPEWRPSSLTNSVRAALADLAIEASAGGPSIDEDWGEPGFSAAEKVFGWNSFAVLASVCGDPARPVNAIQPKASARCQLRFVVGTEMEDIVPALRRHLDRAGFPMVRVEQSSEAAFTATRLDPDAPWARWAAASLEKTTGARPAILPNLGGSLPNEEFAETLGMPTIWVPHSYTGCSQHAPDEHALKPILREGLAIMAGLWWDLGEPGTPPRDA</sequence>
<dbReference type="PANTHER" id="PTHR43270:SF12">
    <property type="entry name" value="SUCCINYL-DIAMINOPIMELATE DESUCCINYLASE"/>
    <property type="match status" value="1"/>
</dbReference>
<reference evidence="4 5" key="1">
    <citation type="submission" date="2020-02" db="EMBL/GenBank/DDBJ databases">
        <title>complete genome sequence of Rhodobacteraceae bacterium.</title>
        <authorList>
            <person name="Park J."/>
            <person name="Kim Y.-S."/>
            <person name="Kim K.-H."/>
        </authorList>
    </citation>
    <scope>NUCLEOTIDE SEQUENCE [LARGE SCALE GENOMIC DNA]</scope>
    <source>
        <strain evidence="4 5">RR4-56</strain>
    </source>
</reference>
<evidence type="ECO:0000313" key="4">
    <source>
        <dbReference type="EMBL" id="QIE57464.1"/>
    </source>
</evidence>